<feature type="region of interest" description="Disordered" evidence="1">
    <location>
        <begin position="24"/>
        <end position="56"/>
    </location>
</feature>
<name>A0ABN0U682_9ACTN</name>
<feature type="compositionally biased region" description="Pro residues" evidence="1">
    <location>
        <begin position="24"/>
        <end position="38"/>
    </location>
</feature>
<accession>A0ABN0U682</accession>
<gene>
    <name evidence="3" type="ORF">GCM10009539_26540</name>
</gene>
<dbReference type="Proteomes" id="UP001500967">
    <property type="component" value="Unassembled WGS sequence"/>
</dbReference>
<comment type="caution">
    <text evidence="3">The sequence shown here is derived from an EMBL/GenBank/DDBJ whole genome shotgun (WGS) entry which is preliminary data.</text>
</comment>
<protein>
    <recommendedName>
        <fullName evidence="5">Secreted protein</fullName>
    </recommendedName>
</protein>
<keyword evidence="2" id="KW-0732">Signal</keyword>
<proteinExistence type="predicted"/>
<evidence type="ECO:0000256" key="2">
    <source>
        <dbReference type="SAM" id="SignalP"/>
    </source>
</evidence>
<evidence type="ECO:0000313" key="4">
    <source>
        <dbReference type="Proteomes" id="UP001500967"/>
    </source>
</evidence>
<feature type="chain" id="PRO_5047043176" description="Secreted protein" evidence="2">
    <location>
        <begin position="18"/>
        <end position="56"/>
    </location>
</feature>
<keyword evidence="4" id="KW-1185">Reference proteome</keyword>
<reference evidence="3 4" key="1">
    <citation type="journal article" date="2019" name="Int. J. Syst. Evol. Microbiol.">
        <title>The Global Catalogue of Microorganisms (GCM) 10K type strain sequencing project: providing services to taxonomists for standard genome sequencing and annotation.</title>
        <authorList>
            <consortium name="The Broad Institute Genomics Platform"/>
            <consortium name="The Broad Institute Genome Sequencing Center for Infectious Disease"/>
            <person name="Wu L."/>
            <person name="Ma J."/>
        </authorList>
    </citation>
    <scope>NUCLEOTIDE SEQUENCE [LARGE SCALE GENOMIC DNA]</scope>
    <source>
        <strain evidence="3 4">JCM 10425</strain>
    </source>
</reference>
<sequence>MALAAALGAFLGLGVGAAGVAAVPPPPPDCGYPVPPGVDPTRWCDDDNHGNPNKWP</sequence>
<evidence type="ECO:0000256" key="1">
    <source>
        <dbReference type="SAM" id="MobiDB-lite"/>
    </source>
</evidence>
<organism evidence="3 4">
    <name type="scientific">Cryptosporangium japonicum</name>
    <dbReference type="NCBI Taxonomy" id="80872"/>
    <lineage>
        <taxon>Bacteria</taxon>
        <taxon>Bacillati</taxon>
        <taxon>Actinomycetota</taxon>
        <taxon>Actinomycetes</taxon>
        <taxon>Cryptosporangiales</taxon>
        <taxon>Cryptosporangiaceae</taxon>
        <taxon>Cryptosporangium</taxon>
    </lineage>
</organism>
<dbReference type="EMBL" id="BAAAGX010000010">
    <property type="protein sequence ID" value="GAA0239933.1"/>
    <property type="molecule type" value="Genomic_DNA"/>
</dbReference>
<feature type="signal peptide" evidence="2">
    <location>
        <begin position="1"/>
        <end position="17"/>
    </location>
</feature>
<evidence type="ECO:0008006" key="5">
    <source>
        <dbReference type="Google" id="ProtNLM"/>
    </source>
</evidence>
<evidence type="ECO:0000313" key="3">
    <source>
        <dbReference type="EMBL" id="GAA0239933.1"/>
    </source>
</evidence>